<evidence type="ECO:0000313" key="2">
    <source>
        <dbReference type="EMBL" id="MCL3787200.1"/>
    </source>
</evidence>
<dbReference type="EMBL" id="SNUZ01000005">
    <property type="protein sequence ID" value="MCL3787200.1"/>
    <property type="molecule type" value="Genomic_DNA"/>
</dbReference>
<feature type="transmembrane region" description="Helical" evidence="1">
    <location>
        <begin position="89"/>
        <end position="113"/>
    </location>
</feature>
<comment type="caution">
    <text evidence="2">The sequence shown here is derived from an EMBL/GenBank/DDBJ whole genome shotgun (WGS) entry which is preliminary data.</text>
</comment>
<evidence type="ECO:0000256" key="1">
    <source>
        <dbReference type="SAM" id="Phobius"/>
    </source>
</evidence>
<proteinExistence type="predicted"/>
<sequence>MNNNQINNTTNVIGNNINVNNTYNINQNNESNRQDINYIEKEVNKDNLIRAEIVKAAIPYLLTLIDFIFKMHFENNNAIDNIFLLLTKILFWILLLFSVIITLNMINNLYLIIKKASINENVIILIPFRKIILYIIELFSNTICNEIPGTIIRNSNGKLYKIIGCHCPLCLNGEKGRMSFIKENKRIKLVCNENPNHIIDFDPKNI</sequence>
<reference evidence="2 3" key="1">
    <citation type="submission" date="2019-03" db="EMBL/GenBank/DDBJ databases">
        <authorList>
            <person name="Molinero N."/>
            <person name="Sanchez B."/>
            <person name="Walker A."/>
            <person name="Duncan S."/>
            <person name="Delgado S."/>
            <person name="Margolles A."/>
        </authorList>
    </citation>
    <scope>NUCLEOTIDE SEQUENCE [LARGE SCALE GENOMIC DNA]</scope>
    <source>
        <strain evidence="2 3">IPLA60002</strain>
    </source>
</reference>
<keyword evidence="3" id="KW-1185">Reference proteome</keyword>
<dbReference type="Proteomes" id="UP001056693">
    <property type="component" value="Unassembled WGS sequence"/>
</dbReference>
<feature type="transmembrane region" description="Helical" evidence="1">
    <location>
        <begin position="53"/>
        <end position="69"/>
    </location>
</feature>
<evidence type="ECO:0000313" key="3">
    <source>
        <dbReference type="Proteomes" id="UP001056693"/>
    </source>
</evidence>
<protein>
    <submittedName>
        <fullName evidence="2">Uncharacterized protein</fullName>
    </submittedName>
</protein>
<organism evidence="2 3">
    <name type="scientific">Ruminococcus bromii</name>
    <dbReference type="NCBI Taxonomy" id="40518"/>
    <lineage>
        <taxon>Bacteria</taxon>
        <taxon>Bacillati</taxon>
        <taxon>Bacillota</taxon>
        <taxon>Clostridia</taxon>
        <taxon>Eubacteriales</taxon>
        <taxon>Oscillospiraceae</taxon>
        <taxon>Ruminococcus</taxon>
    </lineage>
</organism>
<gene>
    <name evidence="2" type="ORF">E2N93_04065</name>
</gene>
<keyword evidence="1" id="KW-1133">Transmembrane helix</keyword>
<dbReference type="RefSeq" id="WP_249376187.1">
    <property type="nucleotide sequence ID" value="NZ_SNUZ01000005.1"/>
</dbReference>
<keyword evidence="1" id="KW-0472">Membrane</keyword>
<keyword evidence="1" id="KW-0812">Transmembrane</keyword>
<name>A0ABT0NG14_9FIRM</name>
<accession>A0ABT0NG14</accession>